<dbReference type="InterPro" id="IPR008634">
    <property type="entry name" value="Gas-vesicle_GvpO"/>
</dbReference>
<protein>
    <submittedName>
        <fullName evidence="2">Gas vesicle synthesis protein GvpO</fullName>
    </submittedName>
</protein>
<sequence length="106" mass="11677">MAERTGAGNGARPHRRPPRRLTAADVARAAVAEIGGLVDHDVESVIAVQRNDDGWQVGVEVVESHRIPDSADILAIYEVCVDEEGELLSYRRTRRYARGQTVGRSR</sequence>
<dbReference type="PIRSF" id="PIRSF028743">
    <property type="entry name" value="GvpO_protein"/>
    <property type="match status" value="1"/>
</dbReference>
<dbReference type="AlphaFoldDB" id="A0A2U9PXX6"/>
<evidence type="ECO:0000256" key="1">
    <source>
        <dbReference type="SAM" id="MobiDB-lite"/>
    </source>
</evidence>
<dbReference type="RefSeq" id="WP_036453813.1">
    <property type="nucleotide sequence ID" value="NZ_CP027541.1"/>
</dbReference>
<reference evidence="3" key="2">
    <citation type="submission" date="2018-03" db="EMBL/GenBank/DDBJ databases">
        <authorList>
            <person name="Derbyshire K."/>
            <person name="Gray T.A."/>
            <person name="Champion M."/>
        </authorList>
    </citation>
    <scope>NUCLEOTIDE SEQUENCE [LARGE SCALE GENOMIC DNA]</scope>
    <source>
        <strain evidence="3">MKD8</strain>
    </source>
</reference>
<feature type="region of interest" description="Disordered" evidence="1">
    <location>
        <begin position="1"/>
        <end position="22"/>
    </location>
</feature>
<organism evidence="2 3">
    <name type="scientific">Mycolicibacterium smegmatis (strain MKD8)</name>
    <name type="common">Mycobacterium smegmatis</name>
    <dbReference type="NCBI Taxonomy" id="1214915"/>
    <lineage>
        <taxon>Bacteria</taxon>
        <taxon>Bacillati</taxon>
        <taxon>Actinomycetota</taxon>
        <taxon>Actinomycetes</taxon>
        <taxon>Mycobacteriales</taxon>
        <taxon>Mycobacteriaceae</taxon>
        <taxon>Mycolicibacterium</taxon>
    </lineage>
</organism>
<proteinExistence type="predicted"/>
<dbReference type="Pfam" id="PF05800">
    <property type="entry name" value="GvpO"/>
    <property type="match status" value="1"/>
</dbReference>
<dbReference type="EMBL" id="CP027541">
    <property type="protein sequence ID" value="AWT56588.1"/>
    <property type="molecule type" value="Genomic_DNA"/>
</dbReference>
<evidence type="ECO:0000313" key="3">
    <source>
        <dbReference type="Proteomes" id="UP000011200"/>
    </source>
</evidence>
<evidence type="ECO:0000313" key="2">
    <source>
        <dbReference type="EMBL" id="AWT56588.1"/>
    </source>
</evidence>
<reference evidence="2 3" key="1">
    <citation type="journal article" date="2013" name="Genome Announc.">
        <title>Draft genome sequence of MKD8, a conjugal recipient Mycobacterium smegmatis strain.</title>
        <authorList>
            <person name="Gray T.A."/>
            <person name="Palumbo M.J."/>
            <person name="Derbyshire K.M."/>
        </authorList>
    </citation>
    <scope>NUCLEOTIDE SEQUENCE [LARGE SCALE GENOMIC DNA]</scope>
    <source>
        <strain evidence="2 3">MKD8</strain>
    </source>
</reference>
<dbReference type="GO" id="GO:0031412">
    <property type="term" value="P:gas vesicle organization"/>
    <property type="evidence" value="ECO:0007669"/>
    <property type="project" value="InterPro"/>
</dbReference>
<accession>A0A2U9PXX6</accession>
<name>A0A2U9PXX6_MYCSE</name>
<dbReference type="Proteomes" id="UP000011200">
    <property type="component" value="Chromosome"/>
</dbReference>
<gene>
    <name evidence="2" type="ORF">D806_056420</name>
</gene>